<evidence type="ECO:0000313" key="3">
    <source>
        <dbReference type="Proteomes" id="UP000464178"/>
    </source>
</evidence>
<reference evidence="2 3" key="1">
    <citation type="submission" date="2019-05" db="EMBL/GenBank/DDBJ databases">
        <authorList>
            <consortium name="Science for Life Laboratories"/>
        </authorList>
    </citation>
    <scope>NUCLEOTIDE SEQUENCE [LARGE SCALE GENOMIC DNA]</scope>
    <source>
        <strain evidence="2">Soil9</strain>
    </source>
</reference>
<dbReference type="Proteomes" id="UP000464178">
    <property type="component" value="Chromosome"/>
</dbReference>
<name>A0A6P2D9L7_9BACT</name>
<evidence type="ECO:0000313" key="2">
    <source>
        <dbReference type="EMBL" id="VTR96180.1"/>
    </source>
</evidence>
<sequence length="281" mass="30962">MTVPKAIRTLAVGLVWCLVLVPATRAQPPAKTDPPEEPKKLNEAIEKSVNWYDVFPEEGATKLAPVPVLRWRNVVRGQEGEAMMVVWVHNGRPAVVASIYPWQGKMVHEFDSLARGTKLFARDGDTVIWSPEATGVEFKAVPKAPAPAKTAAERLRQMKTIAEGFKATMTGWAADNSDQEALRLLPRPLHRYDFTGVKERDPKLLDGALFAYVQGTDPEVVLALEAVGTAESAEWQCAFARATSGGLEVKLGDELVWSAKKHPANRDPKLPHFCAHRALEK</sequence>
<feature type="chain" id="PRO_5026960410" evidence="1">
    <location>
        <begin position="27"/>
        <end position="281"/>
    </location>
</feature>
<gene>
    <name evidence="2" type="ORF">SOIL9_15340</name>
</gene>
<keyword evidence="3" id="KW-1185">Reference proteome</keyword>
<dbReference type="EMBL" id="LR593886">
    <property type="protein sequence ID" value="VTR96180.1"/>
    <property type="molecule type" value="Genomic_DNA"/>
</dbReference>
<proteinExistence type="predicted"/>
<evidence type="ECO:0000256" key="1">
    <source>
        <dbReference type="SAM" id="SignalP"/>
    </source>
</evidence>
<protein>
    <submittedName>
        <fullName evidence="2">Uncharacterized protein</fullName>
    </submittedName>
</protein>
<feature type="signal peptide" evidence="1">
    <location>
        <begin position="1"/>
        <end position="26"/>
    </location>
</feature>
<accession>A0A6P2D9L7</accession>
<dbReference type="AlphaFoldDB" id="A0A6P2D9L7"/>
<keyword evidence="1" id="KW-0732">Signal</keyword>
<dbReference type="KEGG" id="gms:SOIL9_15340"/>
<organism evidence="2 3">
    <name type="scientific">Gemmata massiliana</name>
    <dbReference type="NCBI Taxonomy" id="1210884"/>
    <lineage>
        <taxon>Bacteria</taxon>
        <taxon>Pseudomonadati</taxon>
        <taxon>Planctomycetota</taxon>
        <taxon>Planctomycetia</taxon>
        <taxon>Gemmatales</taxon>
        <taxon>Gemmataceae</taxon>
        <taxon>Gemmata</taxon>
    </lineage>
</organism>
<dbReference type="RefSeq" id="WP_162670502.1">
    <property type="nucleotide sequence ID" value="NZ_LR593886.1"/>
</dbReference>